<organism evidence="1 2">
    <name type="scientific">Fasciolopsis buskii</name>
    <dbReference type="NCBI Taxonomy" id="27845"/>
    <lineage>
        <taxon>Eukaryota</taxon>
        <taxon>Metazoa</taxon>
        <taxon>Spiralia</taxon>
        <taxon>Lophotrochozoa</taxon>
        <taxon>Platyhelminthes</taxon>
        <taxon>Trematoda</taxon>
        <taxon>Digenea</taxon>
        <taxon>Plagiorchiida</taxon>
        <taxon>Echinostomata</taxon>
        <taxon>Echinostomatoidea</taxon>
        <taxon>Fasciolidae</taxon>
        <taxon>Fasciolopsis</taxon>
    </lineage>
</organism>
<comment type="caution">
    <text evidence="1">The sequence shown here is derived from an EMBL/GenBank/DDBJ whole genome shotgun (WGS) entry which is preliminary data.</text>
</comment>
<protein>
    <submittedName>
        <fullName evidence="1">Uncharacterized protein</fullName>
    </submittedName>
</protein>
<sequence length="260" mass="29579">MFDSQTEHSSSSSPSFVHISSACVFNEFNQSVRLTDSLFCPYCIYGPDISPSVVRRKHDIISRSWENYSIIPQATVPYVIPFVEINYKSDHRTVLAESRFRCMLFDCLIPLLFILVNMTCLNAAPLMRIQRISPHQSIPFVPPSSAVIVQSNTVTMTTATLPTLEHTTADHRPNVISPNNPMNATHRVYLNWHNNSPLIKVYMRSQRTRRSLEYYMSNGDTAPMFIVSQNHDCLTISDDGIVSLVPRSVRKESKLRNNVV</sequence>
<dbReference type="EMBL" id="LUCM01002794">
    <property type="protein sequence ID" value="KAA0196839.1"/>
    <property type="molecule type" value="Genomic_DNA"/>
</dbReference>
<proteinExistence type="predicted"/>
<accession>A0A8E0VJA4</accession>
<dbReference type="OrthoDB" id="6273234at2759"/>
<keyword evidence="2" id="KW-1185">Reference proteome</keyword>
<name>A0A8E0VJA4_9TREM</name>
<dbReference type="AlphaFoldDB" id="A0A8E0VJA4"/>
<dbReference type="Proteomes" id="UP000728185">
    <property type="component" value="Unassembled WGS sequence"/>
</dbReference>
<reference evidence="1" key="1">
    <citation type="submission" date="2019-05" db="EMBL/GenBank/DDBJ databases">
        <title>Annotation for the trematode Fasciolopsis buski.</title>
        <authorList>
            <person name="Choi Y.-J."/>
        </authorList>
    </citation>
    <scope>NUCLEOTIDE SEQUENCE</scope>
    <source>
        <strain evidence="1">HT</strain>
        <tissue evidence="1">Whole worm</tissue>
    </source>
</reference>
<evidence type="ECO:0000313" key="1">
    <source>
        <dbReference type="EMBL" id="KAA0196839.1"/>
    </source>
</evidence>
<gene>
    <name evidence="1" type="ORF">FBUS_01920</name>
</gene>
<evidence type="ECO:0000313" key="2">
    <source>
        <dbReference type="Proteomes" id="UP000728185"/>
    </source>
</evidence>